<protein>
    <submittedName>
        <fullName evidence="1">Uncharacterized protein</fullName>
    </submittedName>
</protein>
<keyword evidence="2" id="KW-1185">Reference proteome</keyword>
<dbReference type="GeneID" id="24563627"/>
<gene>
    <name evidence="1" type="ORF">BBBOND_0202430</name>
</gene>
<reference evidence="2" key="1">
    <citation type="submission" date="2014-06" db="EMBL/GenBank/DDBJ databases">
        <authorList>
            <person name="Aslett M."/>
            <person name="De Silva N."/>
        </authorList>
    </citation>
    <scope>NUCLEOTIDE SEQUENCE [LARGE SCALE GENOMIC DNA]</scope>
    <source>
        <strain evidence="2">Bond</strain>
    </source>
</reference>
<dbReference type="VEuPathDB" id="PiroplasmaDB:BBBOND_0202430"/>
<dbReference type="AlphaFoldDB" id="A0A061D2T5"/>
<dbReference type="EMBL" id="LK391708">
    <property type="protein sequence ID" value="CDR95086.1"/>
    <property type="molecule type" value="Genomic_DNA"/>
</dbReference>
<dbReference type="KEGG" id="bbig:BBBOND_0202430"/>
<evidence type="ECO:0000313" key="2">
    <source>
        <dbReference type="Proteomes" id="UP000033188"/>
    </source>
</evidence>
<dbReference type="Proteomes" id="UP000033188">
    <property type="component" value="Chromosome 2"/>
</dbReference>
<organism evidence="1 2">
    <name type="scientific">Babesia bigemina</name>
    <dbReference type="NCBI Taxonomy" id="5866"/>
    <lineage>
        <taxon>Eukaryota</taxon>
        <taxon>Sar</taxon>
        <taxon>Alveolata</taxon>
        <taxon>Apicomplexa</taxon>
        <taxon>Aconoidasida</taxon>
        <taxon>Piroplasmida</taxon>
        <taxon>Babesiidae</taxon>
        <taxon>Babesia</taxon>
    </lineage>
</organism>
<sequence length="59" mass="6538">MQLMQKLVAKTRLILSDAATAASELNEDRLVLSRFYGLFRGLLLDCVKNSADVKDPLQG</sequence>
<evidence type="ECO:0000313" key="1">
    <source>
        <dbReference type="EMBL" id="CDR95086.1"/>
    </source>
</evidence>
<accession>A0A061D2T5</accession>
<proteinExistence type="predicted"/>
<dbReference type="RefSeq" id="XP_012767272.1">
    <property type="nucleotide sequence ID" value="XM_012911818.1"/>
</dbReference>
<name>A0A061D2T5_BABBI</name>